<dbReference type="Pfam" id="PF07714">
    <property type="entry name" value="PK_Tyr_Ser-Thr"/>
    <property type="match status" value="1"/>
</dbReference>
<dbReference type="InterPro" id="IPR000719">
    <property type="entry name" value="Prot_kinase_dom"/>
</dbReference>
<dbReference type="AlphaFoldDB" id="A0A6P5G9W3"/>
<dbReference type="GO" id="GO:0005524">
    <property type="term" value="F:ATP binding"/>
    <property type="evidence" value="ECO:0007669"/>
    <property type="project" value="UniProtKB-UniRule"/>
</dbReference>
<sequence length="695" mass="74939">MLLQLQLLLFLRLLGLASAAAAQQTNPEIGSNCSQTCGPATVPYPFGFTPGCRINLTCSDADSGDIRIGGLAVRNFSSGRLVVSVPPSCDRSLSPALGALFGPNHAPTSGNALVLANCTSSARAPASASACAVPAALLRKNCGGISCYYSAAGVAESPGFLAVPSVADEGCGVLVTSLGYEPADAKTRLPALVFETAELGWWLDGPCRCSDHANCTQLISPYTRKPAFYCSCFDGFYGDGFSDGQGCRKVGLPKCSASKYVSGGCGGRNRVGLLVGGMLSGAAIMAVVAGVCLLIRRRSSSLRKRKSTKRLLSEASCAVPLFPYKDIEKATNGFSEEQRLGTGAYGTVYAGKLSNNKLVAIKKIKQRDSSDSMEQVMNEIKLLSSVSHPNLVRLLGCCIERGEQILVYEFMPNGTLAQHLQRERGRPPLPWTVRLTIAMDTAKAIAYLHSAIHPPIYHRDIKSSNILLDYKYNSKVADFGLSRMGMMTDQSSHISTAPQGTPGYVDPQYHQNFHLSDKSDVYSFGVVLVEIITAMKVVDFNRVQSEVNLAALAIDKIGKGRIDEIIDPYLEPHRDAWTLSSIHKVAELAFRCLAFHRDMRPSMKEVVEELEQIRLSGWAPSSDDNMFMSTTSSLCSSLSNCTDKSRRVPSKSKRLVLVNTVAAEVKADSPVSVQDPWFSEQSSPSTNSLLYNVVH</sequence>
<keyword evidence="2" id="KW-0723">Serine/threonine-protein kinase</keyword>
<gene>
    <name evidence="20" type="primary">LOC109721397</name>
</gene>
<evidence type="ECO:0000256" key="8">
    <source>
        <dbReference type="ARBA" id="ARBA00022840"/>
    </source>
</evidence>
<evidence type="ECO:0000256" key="11">
    <source>
        <dbReference type="ARBA" id="ARBA00023180"/>
    </source>
</evidence>
<keyword evidence="6 15" id="KW-0547">Nucleotide-binding</keyword>
<dbReference type="SUPFAM" id="SSF56112">
    <property type="entry name" value="Protein kinase-like (PK-like)"/>
    <property type="match status" value="1"/>
</dbReference>
<evidence type="ECO:0000313" key="20">
    <source>
        <dbReference type="RefSeq" id="XP_020104597.1"/>
    </source>
</evidence>
<keyword evidence="11" id="KW-0325">Glycoprotein</keyword>
<keyword evidence="5 17" id="KW-0732">Signal</keyword>
<dbReference type="PROSITE" id="PS00108">
    <property type="entry name" value="PROTEIN_KINASE_ST"/>
    <property type="match status" value="1"/>
</dbReference>
<evidence type="ECO:0000256" key="12">
    <source>
        <dbReference type="ARBA" id="ARBA00047558"/>
    </source>
</evidence>
<comment type="function">
    <text evidence="14">Serine/threonine-protein kinase that may function as a signaling receptor of extracellular matrix component.</text>
</comment>
<dbReference type="InterPro" id="IPR008271">
    <property type="entry name" value="Ser/Thr_kinase_AS"/>
</dbReference>
<dbReference type="SMART" id="SM00220">
    <property type="entry name" value="S_TKc"/>
    <property type="match status" value="1"/>
</dbReference>
<dbReference type="PANTHER" id="PTHR46008">
    <property type="entry name" value="LEAF RUST 10 DISEASE-RESISTANCE LOCUS RECEPTOR-LIKE PROTEIN KINASE-LIKE 1.4"/>
    <property type="match status" value="1"/>
</dbReference>
<dbReference type="Gene3D" id="3.30.200.20">
    <property type="entry name" value="Phosphorylase Kinase, domain 1"/>
    <property type="match status" value="1"/>
</dbReference>
<evidence type="ECO:0000256" key="1">
    <source>
        <dbReference type="ARBA" id="ARBA00004167"/>
    </source>
</evidence>
<reference evidence="19" key="1">
    <citation type="journal article" date="2015" name="Nat. Genet.">
        <title>The pineapple genome and the evolution of CAM photosynthesis.</title>
        <authorList>
            <person name="Ming R."/>
            <person name="VanBuren R."/>
            <person name="Wai C.M."/>
            <person name="Tang H."/>
            <person name="Schatz M.C."/>
            <person name="Bowers J.E."/>
            <person name="Lyons E."/>
            <person name="Wang M.L."/>
            <person name="Chen J."/>
            <person name="Biggers E."/>
            <person name="Zhang J."/>
            <person name="Huang L."/>
            <person name="Zhang L."/>
            <person name="Miao W."/>
            <person name="Zhang J."/>
            <person name="Ye Z."/>
            <person name="Miao C."/>
            <person name="Lin Z."/>
            <person name="Wang H."/>
            <person name="Zhou H."/>
            <person name="Yim W.C."/>
            <person name="Priest H.D."/>
            <person name="Zheng C."/>
            <person name="Woodhouse M."/>
            <person name="Edger P.P."/>
            <person name="Guyot R."/>
            <person name="Guo H.B."/>
            <person name="Guo H."/>
            <person name="Zheng G."/>
            <person name="Singh R."/>
            <person name="Sharma A."/>
            <person name="Min X."/>
            <person name="Zheng Y."/>
            <person name="Lee H."/>
            <person name="Gurtowski J."/>
            <person name="Sedlazeck F.J."/>
            <person name="Harkess A."/>
            <person name="McKain M.R."/>
            <person name="Liao Z."/>
            <person name="Fang J."/>
            <person name="Liu J."/>
            <person name="Zhang X."/>
            <person name="Zhang Q."/>
            <person name="Hu W."/>
            <person name="Qin Y."/>
            <person name="Wang K."/>
            <person name="Chen L.Y."/>
            <person name="Shirley N."/>
            <person name="Lin Y.R."/>
            <person name="Liu L.Y."/>
            <person name="Hernandez A.G."/>
            <person name="Wright C.L."/>
            <person name="Bulone V."/>
            <person name="Tuskan G.A."/>
            <person name="Heath K."/>
            <person name="Zee F."/>
            <person name="Moore P.H."/>
            <person name="Sunkar R."/>
            <person name="Leebens-Mack J.H."/>
            <person name="Mockler T."/>
            <person name="Bennetzen J.L."/>
            <person name="Freeling M."/>
            <person name="Sankoff D."/>
            <person name="Paterson A.H."/>
            <person name="Zhu X."/>
            <person name="Yang X."/>
            <person name="Smith J.A."/>
            <person name="Cushman J.C."/>
            <person name="Paull R.E."/>
            <person name="Yu Q."/>
        </authorList>
    </citation>
    <scope>NUCLEOTIDE SEQUENCE [LARGE SCALE GENOMIC DNA]</scope>
    <source>
        <strain evidence="19">cv. F153</strain>
    </source>
</reference>
<proteinExistence type="predicted"/>
<evidence type="ECO:0000256" key="10">
    <source>
        <dbReference type="ARBA" id="ARBA00023136"/>
    </source>
</evidence>
<keyword evidence="3" id="KW-0808">Transferase</keyword>
<name>A0A6P5G9W3_ANACO</name>
<evidence type="ECO:0000256" key="5">
    <source>
        <dbReference type="ARBA" id="ARBA00022729"/>
    </source>
</evidence>
<dbReference type="GO" id="GO:0005886">
    <property type="term" value="C:plasma membrane"/>
    <property type="evidence" value="ECO:0007669"/>
    <property type="project" value="UniProtKB-ARBA"/>
</dbReference>
<feature type="signal peptide" evidence="17">
    <location>
        <begin position="1"/>
        <end position="19"/>
    </location>
</feature>
<dbReference type="InterPro" id="IPR017441">
    <property type="entry name" value="Protein_kinase_ATP_BS"/>
</dbReference>
<evidence type="ECO:0000256" key="9">
    <source>
        <dbReference type="ARBA" id="ARBA00022989"/>
    </source>
</evidence>
<dbReference type="CDD" id="cd14066">
    <property type="entry name" value="STKc_IRAK"/>
    <property type="match status" value="1"/>
</dbReference>
<protein>
    <submittedName>
        <fullName evidence="20">Wall-associated receptor kinase-like 14</fullName>
    </submittedName>
</protein>
<keyword evidence="19" id="KW-1185">Reference proteome</keyword>
<evidence type="ECO:0000256" key="4">
    <source>
        <dbReference type="ARBA" id="ARBA00022692"/>
    </source>
</evidence>
<keyword evidence="10 16" id="KW-0472">Membrane</keyword>
<dbReference type="InterPro" id="IPR011009">
    <property type="entry name" value="Kinase-like_dom_sf"/>
</dbReference>
<feature type="domain" description="Protein kinase" evidence="18">
    <location>
        <begin position="334"/>
        <end position="615"/>
    </location>
</feature>
<evidence type="ECO:0000256" key="6">
    <source>
        <dbReference type="ARBA" id="ARBA00022741"/>
    </source>
</evidence>
<dbReference type="SMR" id="A0A6P5G9W3"/>
<evidence type="ECO:0000256" key="2">
    <source>
        <dbReference type="ARBA" id="ARBA00022527"/>
    </source>
</evidence>
<comment type="catalytic activity">
    <reaction evidence="13">
        <text>L-threonyl-[protein] + ATP = O-phospho-L-threonyl-[protein] + ADP + H(+)</text>
        <dbReference type="Rhea" id="RHEA:46608"/>
        <dbReference type="Rhea" id="RHEA-COMP:11060"/>
        <dbReference type="Rhea" id="RHEA-COMP:11605"/>
        <dbReference type="ChEBI" id="CHEBI:15378"/>
        <dbReference type="ChEBI" id="CHEBI:30013"/>
        <dbReference type="ChEBI" id="CHEBI:30616"/>
        <dbReference type="ChEBI" id="CHEBI:61977"/>
        <dbReference type="ChEBI" id="CHEBI:456216"/>
    </reaction>
</comment>
<feature type="chain" id="PRO_5027981160" evidence="17">
    <location>
        <begin position="20"/>
        <end position="695"/>
    </location>
</feature>
<feature type="transmembrane region" description="Helical" evidence="16">
    <location>
        <begin position="271"/>
        <end position="295"/>
    </location>
</feature>
<feature type="binding site" evidence="15">
    <location>
        <position position="363"/>
    </location>
    <ligand>
        <name>ATP</name>
        <dbReference type="ChEBI" id="CHEBI:30616"/>
    </ligand>
</feature>
<evidence type="ECO:0000313" key="19">
    <source>
        <dbReference type="Proteomes" id="UP000515123"/>
    </source>
</evidence>
<dbReference type="Proteomes" id="UP000515123">
    <property type="component" value="Linkage group 15"/>
</dbReference>
<dbReference type="GeneID" id="109721397"/>
<dbReference type="PROSITE" id="PS00107">
    <property type="entry name" value="PROTEIN_KINASE_ATP"/>
    <property type="match status" value="1"/>
</dbReference>
<dbReference type="PROSITE" id="PS50011">
    <property type="entry name" value="PROTEIN_KINASE_DOM"/>
    <property type="match status" value="1"/>
</dbReference>
<dbReference type="GO" id="GO:0004674">
    <property type="term" value="F:protein serine/threonine kinase activity"/>
    <property type="evidence" value="ECO:0007669"/>
    <property type="project" value="UniProtKB-KW"/>
</dbReference>
<evidence type="ECO:0000256" key="14">
    <source>
        <dbReference type="ARBA" id="ARBA00056804"/>
    </source>
</evidence>
<evidence type="ECO:0000256" key="7">
    <source>
        <dbReference type="ARBA" id="ARBA00022777"/>
    </source>
</evidence>
<organism evidence="19 20">
    <name type="scientific">Ananas comosus</name>
    <name type="common">Pineapple</name>
    <name type="synonym">Ananas ananas</name>
    <dbReference type="NCBI Taxonomy" id="4615"/>
    <lineage>
        <taxon>Eukaryota</taxon>
        <taxon>Viridiplantae</taxon>
        <taxon>Streptophyta</taxon>
        <taxon>Embryophyta</taxon>
        <taxon>Tracheophyta</taxon>
        <taxon>Spermatophyta</taxon>
        <taxon>Magnoliopsida</taxon>
        <taxon>Liliopsida</taxon>
        <taxon>Poales</taxon>
        <taxon>Bromeliaceae</taxon>
        <taxon>Bromelioideae</taxon>
        <taxon>Ananas</taxon>
    </lineage>
</organism>
<dbReference type="FunFam" id="1.10.510.10:FF:000161">
    <property type="entry name" value="Wall-associated receptor kinase-like 20"/>
    <property type="match status" value="1"/>
</dbReference>
<dbReference type="Gene3D" id="1.10.510.10">
    <property type="entry name" value="Transferase(Phosphotransferase) domain 1"/>
    <property type="match status" value="1"/>
</dbReference>
<evidence type="ECO:0000256" key="17">
    <source>
        <dbReference type="SAM" id="SignalP"/>
    </source>
</evidence>
<keyword evidence="7" id="KW-0418">Kinase</keyword>
<accession>A0A6P5G9W3</accession>
<dbReference type="OrthoDB" id="4062651at2759"/>
<reference evidence="20" key="2">
    <citation type="submission" date="2025-08" db="UniProtKB">
        <authorList>
            <consortium name="RefSeq"/>
        </authorList>
    </citation>
    <scope>IDENTIFICATION</scope>
    <source>
        <tissue evidence="20">Leaf</tissue>
    </source>
</reference>
<dbReference type="InterPro" id="IPR001245">
    <property type="entry name" value="Ser-Thr/Tyr_kinase_cat_dom"/>
</dbReference>
<comment type="subcellular location">
    <subcellularLocation>
        <location evidence="1">Membrane</location>
        <topology evidence="1">Single-pass membrane protein</topology>
    </subcellularLocation>
</comment>
<dbReference type="FunFam" id="3.30.200.20:FF:000481">
    <property type="entry name" value="Wall-associated receptor kinase-like 14"/>
    <property type="match status" value="1"/>
</dbReference>
<keyword evidence="9 16" id="KW-1133">Transmembrane helix</keyword>
<evidence type="ECO:0000256" key="16">
    <source>
        <dbReference type="SAM" id="Phobius"/>
    </source>
</evidence>
<comment type="catalytic activity">
    <reaction evidence="12">
        <text>L-seryl-[protein] + ATP = O-phospho-L-seryl-[protein] + ADP + H(+)</text>
        <dbReference type="Rhea" id="RHEA:17989"/>
        <dbReference type="Rhea" id="RHEA-COMP:9863"/>
        <dbReference type="Rhea" id="RHEA-COMP:11604"/>
        <dbReference type="ChEBI" id="CHEBI:15378"/>
        <dbReference type="ChEBI" id="CHEBI:29999"/>
        <dbReference type="ChEBI" id="CHEBI:30616"/>
        <dbReference type="ChEBI" id="CHEBI:83421"/>
        <dbReference type="ChEBI" id="CHEBI:456216"/>
    </reaction>
</comment>
<keyword evidence="4 16" id="KW-0812">Transmembrane</keyword>
<dbReference type="RefSeq" id="XP_020104597.1">
    <property type="nucleotide sequence ID" value="XM_020249008.1"/>
</dbReference>
<evidence type="ECO:0000256" key="13">
    <source>
        <dbReference type="ARBA" id="ARBA00047951"/>
    </source>
</evidence>
<keyword evidence="8 15" id="KW-0067">ATP-binding</keyword>
<evidence type="ECO:0000256" key="15">
    <source>
        <dbReference type="PROSITE-ProRule" id="PRU10141"/>
    </source>
</evidence>
<evidence type="ECO:0000256" key="3">
    <source>
        <dbReference type="ARBA" id="ARBA00022679"/>
    </source>
</evidence>
<evidence type="ECO:0000259" key="18">
    <source>
        <dbReference type="PROSITE" id="PS50011"/>
    </source>
</evidence>
<dbReference type="PANTHER" id="PTHR46008:SF62">
    <property type="entry name" value="PROTEIN KINASE DOMAIN-CONTAINING PROTEIN"/>
    <property type="match status" value="1"/>
</dbReference>